<dbReference type="PANTHER" id="PTHR30055">
    <property type="entry name" value="HTH-TYPE TRANSCRIPTIONAL REGULATOR RUTR"/>
    <property type="match status" value="1"/>
</dbReference>
<evidence type="ECO:0000313" key="6">
    <source>
        <dbReference type="EMBL" id="GAA4092461.1"/>
    </source>
</evidence>
<reference evidence="7" key="1">
    <citation type="journal article" date="2019" name="Int. J. Syst. Evol. Microbiol.">
        <title>The Global Catalogue of Microorganisms (GCM) 10K type strain sequencing project: providing services to taxonomists for standard genome sequencing and annotation.</title>
        <authorList>
            <consortium name="The Broad Institute Genomics Platform"/>
            <consortium name="The Broad Institute Genome Sequencing Center for Infectious Disease"/>
            <person name="Wu L."/>
            <person name="Ma J."/>
        </authorList>
    </citation>
    <scope>NUCLEOTIDE SEQUENCE [LARGE SCALE GENOMIC DNA]</scope>
    <source>
        <strain evidence="7">JCM 16702</strain>
    </source>
</reference>
<accession>A0ABP7WMR9</accession>
<dbReference type="SUPFAM" id="SSF46689">
    <property type="entry name" value="Homeodomain-like"/>
    <property type="match status" value="1"/>
</dbReference>
<feature type="domain" description="HTH tetR-type" evidence="5">
    <location>
        <begin position="6"/>
        <end position="66"/>
    </location>
</feature>
<dbReference type="Gene3D" id="1.10.357.10">
    <property type="entry name" value="Tetracycline Repressor, domain 2"/>
    <property type="match status" value="1"/>
</dbReference>
<feature type="DNA-binding region" description="H-T-H motif" evidence="4">
    <location>
        <begin position="29"/>
        <end position="48"/>
    </location>
</feature>
<dbReference type="InterPro" id="IPR001647">
    <property type="entry name" value="HTH_TetR"/>
</dbReference>
<organism evidence="6 7">
    <name type="scientific">Actinomadura miaoliensis</name>
    <dbReference type="NCBI Taxonomy" id="430685"/>
    <lineage>
        <taxon>Bacteria</taxon>
        <taxon>Bacillati</taxon>
        <taxon>Actinomycetota</taxon>
        <taxon>Actinomycetes</taxon>
        <taxon>Streptosporangiales</taxon>
        <taxon>Thermomonosporaceae</taxon>
        <taxon>Actinomadura</taxon>
    </lineage>
</organism>
<evidence type="ECO:0000256" key="4">
    <source>
        <dbReference type="PROSITE-ProRule" id="PRU00335"/>
    </source>
</evidence>
<dbReference type="NCBIfam" id="NF041196">
    <property type="entry name" value="ScbR_bind_reg"/>
    <property type="match status" value="1"/>
</dbReference>
<dbReference type="EMBL" id="BAAAZG010000047">
    <property type="protein sequence ID" value="GAA4092461.1"/>
    <property type="molecule type" value="Genomic_DNA"/>
</dbReference>
<dbReference type="PRINTS" id="PR00455">
    <property type="entry name" value="HTHTETR"/>
</dbReference>
<dbReference type="PROSITE" id="PS50977">
    <property type="entry name" value="HTH_TETR_2"/>
    <property type="match status" value="1"/>
</dbReference>
<keyword evidence="7" id="KW-1185">Reference proteome</keyword>
<keyword evidence="1" id="KW-0805">Transcription regulation</keyword>
<dbReference type="InterPro" id="IPR054126">
    <property type="entry name" value="CprB_TetR_C"/>
</dbReference>
<keyword evidence="3" id="KW-0804">Transcription</keyword>
<dbReference type="SUPFAM" id="SSF48498">
    <property type="entry name" value="Tetracyclin repressor-like, C-terminal domain"/>
    <property type="match status" value="1"/>
</dbReference>
<evidence type="ECO:0000259" key="5">
    <source>
        <dbReference type="PROSITE" id="PS50977"/>
    </source>
</evidence>
<dbReference type="InterPro" id="IPR047923">
    <property type="entry name" value="ArpA-like"/>
</dbReference>
<sequence length="209" mass="23537">MQERAAQTRRTILTAAAELFEARGYQGTRLQDVVAGRSVSKGALYFHFSSKEELAAAVIREQRDLLPKMAATLRPSHPQAIRLLIEMSQRIVEHLGGNPMTRASTRLACERDQIGPSAPVLFDPWIASIERLFDEAKAQGDMMQEIDSRVVAEFIVSALSGMQRRVRAGETELDLRRFNATMWRLILPGLLRPERRTDVMKYLDTVDAG</sequence>
<gene>
    <name evidence="6" type="ORF">GCM10022214_62610</name>
</gene>
<dbReference type="InterPro" id="IPR050109">
    <property type="entry name" value="HTH-type_TetR-like_transc_reg"/>
</dbReference>
<keyword evidence="2 4" id="KW-0238">DNA-binding</keyword>
<dbReference type="Pfam" id="PF21935">
    <property type="entry name" value="TetR_C_45"/>
    <property type="match status" value="1"/>
</dbReference>
<evidence type="ECO:0000256" key="1">
    <source>
        <dbReference type="ARBA" id="ARBA00023015"/>
    </source>
</evidence>
<comment type="caution">
    <text evidence="6">The sequence shown here is derived from an EMBL/GenBank/DDBJ whole genome shotgun (WGS) entry which is preliminary data.</text>
</comment>
<proteinExistence type="predicted"/>
<dbReference type="InterPro" id="IPR036271">
    <property type="entry name" value="Tet_transcr_reg_TetR-rel_C_sf"/>
</dbReference>
<dbReference type="Pfam" id="PF00440">
    <property type="entry name" value="TetR_N"/>
    <property type="match status" value="1"/>
</dbReference>
<evidence type="ECO:0000256" key="2">
    <source>
        <dbReference type="ARBA" id="ARBA00023125"/>
    </source>
</evidence>
<dbReference type="Proteomes" id="UP001500683">
    <property type="component" value="Unassembled WGS sequence"/>
</dbReference>
<name>A0ABP7WMR9_9ACTN</name>
<evidence type="ECO:0000313" key="7">
    <source>
        <dbReference type="Proteomes" id="UP001500683"/>
    </source>
</evidence>
<dbReference type="PANTHER" id="PTHR30055:SF234">
    <property type="entry name" value="HTH-TYPE TRANSCRIPTIONAL REGULATOR BETI"/>
    <property type="match status" value="1"/>
</dbReference>
<dbReference type="InterPro" id="IPR009057">
    <property type="entry name" value="Homeodomain-like_sf"/>
</dbReference>
<dbReference type="RefSeq" id="WP_344954782.1">
    <property type="nucleotide sequence ID" value="NZ_BAAAZG010000047.1"/>
</dbReference>
<evidence type="ECO:0000256" key="3">
    <source>
        <dbReference type="ARBA" id="ARBA00023163"/>
    </source>
</evidence>
<protein>
    <submittedName>
        <fullName evidence="6">ScbR family autoregulator-binding transcription factor</fullName>
    </submittedName>
</protein>